<dbReference type="eggNOG" id="ENOG50338MW">
    <property type="taxonomic scope" value="Bacteria"/>
</dbReference>
<gene>
    <name evidence="2" type="ORF">SAMN05660733_07476</name>
</gene>
<feature type="transmembrane region" description="Helical" evidence="1">
    <location>
        <begin position="101"/>
        <end position="122"/>
    </location>
</feature>
<proteinExistence type="predicted"/>
<evidence type="ECO:0008006" key="4">
    <source>
        <dbReference type="Google" id="ProtNLM"/>
    </source>
</evidence>
<organism evidence="2 3">
    <name type="scientific">Lentzea albidocapillata</name>
    <dbReference type="NCBI Taxonomy" id="40571"/>
    <lineage>
        <taxon>Bacteria</taxon>
        <taxon>Bacillati</taxon>
        <taxon>Actinomycetota</taxon>
        <taxon>Actinomycetes</taxon>
        <taxon>Pseudonocardiales</taxon>
        <taxon>Pseudonocardiaceae</taxon>
        <taxon>Lentzea</taxon>
    </lineage>
</organism>
<name>A0A1W2FQN6_9PSEU</name>
<dbReference type="AlphaFoldDB" id="A0A1W2FQN6"/>
<feature type="transmembrane region" description="Helical" evidence="1">
    <location>
        <begin position="143"/>
        <end position="165"/>
    </location>
</feature>
<dbReference type="STRING" id="40571.SAMN05660733_07476"/>
<sequence>MRLISLTANVADRPHARRTSCCSISPTMAVAPTAVTEVECTSPDSTPMSDHRGQRPRRSRLLLFASQLLVLAFLLAASSAQAETIHTVALVASVDQVLANIRNWIMGILAALATVFLSIAFVRRMTGAGDPGEIEKAKTAFRSACWGYLGALLTPLVIEVLKGFVGA</sequence>
<dbReference type="EMBL" id="FWYC01000020">
    <property type="protein sequence ID" value="SMD23946.1"/>
    <property type="molecule type" value="Genomic_DNA"/>
</dbReference>
<evidence type="ECO:0000256" key="1">
    <source>
        <dbReference type="SAM" id="Phobius"/>
    </source>
</evidence>
<reference evidence="3" key="1">
    <citation type="submission" date="2017-04" db="EMBL/GenBank/DDBJ databases">
        <authorList>
            <person name="Varghese N."/>
            <person name="Submissions S."/>
        </authorList>
    </citation>
    <scope>NUCLEOTIDE SEQUENCE [LARGE SCALE GENOMIC DNA]</scope>
    <source>
        <strain evidence="3">DSM 44073</strain>
    </source>
</reference>
<keyword evidence="1" id="KW-1133">Transmembrane helix</keyword>
<keyword evidence="1" id="KW-0812">Transmembrane</keyword>
<protein>
    <recommendedName>
        <fullName evidence="4">TrbC/VIRB2 family protein</fullName>
    </recommendedName>
</protein>
<dbReference type="Proteomes" id="UP000192840">
    <property type="component" value="Unassembled WGS sequence"/>
</dbReference>
<evidence type="ECO:0000313" key="2">
    <source>
        <dbReference type="EMBL" id="SMD23946.1"/>
    </source>
</evidence>
<feature type="transmembrane region" description="Helical" evidence="1">
    <location>
        <begin position="61"/>
        <end position="81"/>
    </location>
</feature>
<evidence type="ECO:0000313" key="3">
    <source>
        <dbReference type="Proteomes" id="UP000192840"/>
    </source>
</evidence>
<keyword evidence="3" id="KW-1185">Reference proteome</keyword>
<keyword evidence="1" id="KW-0472">Membrane</keyword>
<dbReference type="InterPro" id="IPR043993">
    <property type="entry name" value="T4SS_pilin"/>
</dbReference>
<accession>A0A1W2FQN6</accession>
<dbReference type="Pfam" id="PF18895">
    <property type="entry name" value="T4SS_pilin"/>
    <property type="match status" value="1"/>
</dbReference>